<dbReference type="InterPro" id="IPR011042">
    <property type="entry name" value="6-blade_b-propeller_TolB-like"/>
</dbReference>
<reference evidence="1 2" key="1">
    <citation type="submission" date="2016-08" db="EMBL/GenBank/DDBJ databases">
        <authorList>
            <person name="Seilhamer J.J."/>
        </authorList>
    </citation>
    <scope>NUCLEOTIDE SEQUENCE [LARGE SCALE GENOMIC DNA]</scope>
    <source>
        <strain evidence="1">M3/6</strain>
    </source>
</reference>
<dbReference type="STRING" id="1642647.PSM36_0136"/>
<name>A0A1R3SYT7_9BACT</name>
<dbReference type="SUPFAM" id="SSF82171">
    <property type="entry name" value="DPP6 N-terminal domain-like"/>
    <property type="match status" value="1"/>
</dbReference>
<organism evidence="1 2">
    <name type="scientific">Proteiniphilum saccharofermentans</name>
    <dbReference type="NCBI Taxonomy" id="1642647"/>
    <lineage>
        <taxon>Bacteria</taxon>
        <taxon>Pseudomonadati</taxon>
        <taxon>Bacteroidota</taxon>
        <taxon>Bacteroidia</taxon>
        <taxon>Bacteroidales</taxon>
        <taxon>Dysgonomonadaceae</taxon>
        <taxon>Proteiniphilum</taxon>
    </lineage>
</organism>
<dbReference type="AlphaFoldDB" id="A0A1R3SYT7"/>
<dbReference type="Gene3D" id="2.120.10.30">
    <property type="entry name" value="TolB, C-terminal domain"/>
    <property type="match status" value="1"/>
</dbReference>
<dbReference type="RefSeq" id="WP_076928353.1">
    <property type="nucleotide sequence ID" value="NZ_DAMBAO010000055.1"/>
</dbReference>
<evidence type="ECO:0000313" key="2">
    <source>
        <dbReference type="Proteomes" id="UP000187464"/>
    </source>
</evidence>
<dbReference type="Proteomes" id="UP000187464">
    <property type="component" value="Chromosome I"/>
</dbReference>
<keyword evidence="2" id="KW-1185">Reference proteome</keyword>
<sequence length="283" mass="31412">MQGVDLELVFHLVGENGSLTGTMDVPMQGATGIPVDVIEQTGNELKLGVSAAQITYKGMLQGDSITGNYEQAGMTLPLTLKRFESKLPGNPELVSSDEELQALIAHDEGDYTYSVADYFARPNASSFQLSPNGKYLSYMEKEGLKNHVYTKELATGEVVRAIEEKEEPIKGYGWVNDDRLFYAMDHGGNENYHIYAANIDGSNALDLTPFDGVRAGIISLLKEQKDYIIISMNKDNPQIFEPYKLNVVTGELEKLYENSDPANPIQGYDFDPTFTLKIIFDKK</sequence>
<accession>A0A1R3SYT7</accession>
<dbReference type="EMBL" id="LT605205">
    <property type="protein sequence ID" value="SCD18972.1"/>
    <property type="molecule type" value="Genomic_DNA"/>
</dbReference>
<gene>
    <name evidence="1" type="ORF">PSM36_0136</name>
</gene>
<proteinExistence type="predicted"/>
<dbReference type="KEGG" id="psac:PSM36_0136"/>
<protein>
    <submittedName>
        <fullName evidence="1">Uncharacterized protein</fullName>
    </submittedName>
</protein>
<evidence type="ECO:0000313" key="1">
    <source>
        <dbReference type="EMBL" id="SCD18972.1"/>
    </source>
</evidence>